<feature type="compositionally biased region" description="Basic and acidic residues" evidence="1">
    <location>
        <begin position="424"/>
        <end position="435"/>
    </location>
</feature>
<evidence type="ECO:0000313" key="3">
    <source>
        <dbReference type="EMBL" id="MBH9553629.1"/>
    </source>
</evidence>
<dbReference type="EMBL" id="JAEDAL010000006">
    <property type="protein sequence ID" value="MBH9553629.1"/>
    <property type="molecule type" value="Genomic_DNA"/>
</dbReference>
<keyword evidence="4" id="KW-1185">Reference proteome</keyword>
<accession>A0A931IWV3</accession>
<feature type="region of interest" description="Disordered" evidence="1">
    <location>
        <begin position="409"/>
        <end position="446"/>
    </location>
</feature>
<name>A0A931IWV3_9BURK</name>
<proteinExistence type="predicted"/>
<protein>
    <submittedName>
        <fullName evidence="3">Uncharacterized protein</fullName>
    </submittedName>
</protein>
<comment type="caution">
    <text evidence="3">The sequence shown here is derived from an EMBL/GenBank/DDBJ whole genome shotgun (WGS) entry which is preliminary data.</text>
</comment>
<feature type="chain" id="PRO_5036721877" evidence="2">
    <location>
        <begin position="26"/>
        <end position="446"/>
    </location>
</feature>
<feature type="signal peptide" evidence="2">
    <location>
        <begin position="1"/>
        <end position="25"/>
    </location>
</feature>
<dbReference type="Proteomes" id="UP000620139">
    <property type="component" value="Unassembled WGS sequence"/>
</dbReference>
<evidence type="ECO:0000313" key="4">
    <source>
        <dbReference type="Proteomes" id="UP000620139"/>
    </source>
</evidence>
<organism evidence="3 4">
    <name type="scientific">Inhella gelatinilytica</name>
    <dbReference type="NCBI Taxonomy" id="2795030"/>
    <lineage>
        <taxon>Bacteria</taxon>
        <taxon>Pseudomonadati</taxon>
        <taxon>Pseudomonadota</taxon>
        <taxon>Betaproteobacteria</taxon>
        <taxon>Burkholderiales</taxon>
        <taxon>Sphaerotilaceae</taxon>
        <taxon>Inhella</taxon>
    </lineage>
</organism>
<reference evidence="3" key="1">
    <citation type="submission" date="2020-12" db="EMBL/GenBank/DDBJ databases">
        <title>The genome sequence of Inhella sp. 4Y17.</title>
        <authorList>
            <person name="Liu Y."/>
        </authorList>
    </citation>
    <scope>NUCLEOTIDE SEQUENCE</scope>
    <source>
        <strain evidence="3">4Y10</strain>
    </source>
</reference>
<dbReference type="AlphaFoldDB" id="A0A931IWV3"/>
<gene>
    <name evidence="3" type="ORF">I7X43_12330</name>
</gene>
<dbReference type="RefSeq" id="WP_198101244.1">
    <property type="nucleotide sequence ID" value="NZ_JAEDAL010000006.1"/>
</dbReference>
<evidence type="ECO:0000256" key="2">
    <source>
        <dbReference type="SAM" id="SignalP"/>
    </source>
</evidence>
<evidence type="ECO:0000256" key="1">
    <source>
        <dbReference type="SAM" id="MobiDB-lite"/>
    </source>
</evidence>
<sequence>MPLLIRTTLIQALAIGLFVPVGATAHSKSAAKSPPAPAVQQVVKPPIAQAWVDLATHHSDLPGFAGALMGGGGAGLGSLFGGGGDKGRGNVFGGTQGLGMTGSGQWLDVAVHTRANPSLSQAQQAIPPGLQLGATLNLVAPVPDKPIPVPERDDEPREPHYERPKGKLLLYWGCSESVREGQPRVLDFANLRLEDIQRIMVARGHTPKGARSQPGYPAWPNKTDDRKVPAGARIAGENGFSGQGVPEGFRFDLRPDVDFMPPLDLQRHALPSGATQLNWPGLEQSRAYFISAMGAKPGTDGSDSAEMVLWSSSELPDTGFALHDYQTPAGIERWVKEKVLLPPSTLQCAIPAGIFGTAGESGAGMLRMMAYGPEQAVAHPPRPTDPKVPWTPDWSVRVRTKSSWMGLLGMENTGSERGAGRPKPAAEPEEKKKPNVGDLLKGIFGR</sequence>
<keyword evidence="2" id="KW-0732">Signal</keyword>